<comment type="caution">
    <text evidence="6">The sequence shown here is derived from an EMBL/GenBank/DDBJ whole genome shotgun (WGS) entry which is preliminary data.</text>
</comment>
<evidence type="ECO:0000256" key="2">
    <source>
        <dbReference type="ARBA" id="ARBA00012737"/>
    </source>
</evidence>
<gene>
    <name evidence="6" type="ORF">BKH27_00545</name>
</gene>
<dbReference type="Proteomes" id="UP000185772">
    <property type="component" value="Unassembled WGS sequence"/>
</dbReference>
<dbReference type="InterPro" id="IPR001962">
    <property type="entry name" value="Asn_synthase"/>
</dbReference>
<evidence type="ECO:0000256" key="3">
    <source>
        <dbReference type="ARBA" id="ARBA00022888"/>
    </source>
</evidence>
<dbReference type="GO" id="GO:0006529">
    <property type="term" value="P:asparagine biosynthetic process"/>
    <property type="evidence" value="ECO:0007669"/>
    <property type="project" value="UniProtKB-KW"/>
</dbReference>
<dbReference type="Pfam" id="PF00733">
    <property type="entry name" value="Asn_synthase"/>
    <property type="match status" value="1"/>
</dbReference>
<organism evidence="6 7">
    <name type="scientific">Actinomyces oris</name>
    <dbReference type="NCBI Taxonomy" id="544580"/>
    <lineage>
        <taxon>Bacteria</taxon>
        <taxon>Bacillati</taxon>
        <taxon>Actinomycetota</taxon>
        <taxon>Actinomycetes</taxon>
        <taxon>Actinomycetales</taxon>
        <taxon>Actinomycetaceae</taxon>
        <taxon>Actinomyces</taxon>
    </lineage>
</organism>
<dbReference type="InterPro" id="IPR014729">
    <property type="entry name" value="Rossmann-like_a/b/a_fold"/>
</dbReference>
<evidence type="ECO:0000256" key="4">
    <source>
        <dbReference type="ARBA" id="ARBA00048741"/>
    </source>
</evidence>
<dbReference type="EMBL" id="MSKM01000002">
    <property type="protein sequence ID" value="OLO55769.1"/>
    <property type="molecule type" value="Genomic_DNA"/>
</dbReference>
<sequence>MSAIEVDLRLRSPHWSRVTTSADTVTDGNGLWVRADHDCSDPTDPEVLTSHPGRLAAIRIDGDEVVLAQDRLRSWPLFWSLEDGLSGAQRLVVSDDATLMREAVSAPRLDARARQEFLDAGFVTGSDTLLAGIHQTEQGTVVRIDRATGRARTINHSVARFCEGTDTVVDPEDFSGLLCEALDVVLGRVLAEMDRRAGSPRLVVPLSGGLDSRLLVAWLTLHDALDRTVAFTYGRPGAREVEISRKVAQAVGLEWHAVDYDPAALREAWQTQEAADFLKDGYTLGALPHIQDWWALRTLLARGTVRPGDIVLPGHTIVGNMHDEQLLDGPPATRGQVAKAIITHHQELQGEQNQAWADPYRAGKVKSFLALRPFTGSPRDVQSILESYNVRERQTKYINNSVRAYEHLGLEWALPMLDVEFWNAWHRGAVELTATRDFYAVFIGRLWAQATARASGQEQTAQADLAYFTPTKVNETTRSRLKAVLSRLHLLHLAERTASSWATLHSPMSFDAFITDASRPAAAVQLMMGRTLLGFWARAFITDTWCRRCRLFTDLPVVDVPPTVADSSELKA</sequence>
<dbReference type="EC" id="6.3.5.4" evidence="2"/>
<dbReference type="InterPro" id="IPR051786">
    <property type="entry name" value="ASN_synthetase/amidase"/>
</dbReference>
<feature type="domain" description="Asparagine synthetase" evidence="5">
    <location>
        <begin position="202"/>
        <end position="268"/>
    </location>
</feature>
<dbReference type="AlphaFoldDB" id="A0A1Q8W2N5"/>
<keyword evidence="3" id="KW-0028">Amino-acid biosynthesis</keyword>
<proteinExistence type="predicted"/>
<evidence type="ECO:0000259" key="5">
    <source>
        <dbReference type="Pfam" id="PF00733"/>
    </source>
</evidence>
<comment type="pathway">
    <text evidence="1">Amino-acid biosynthesis; L-asparagine biosynthesis; L-asparagine from L-aspartate (L-Gln route): step 1/1.</text>
</comment>
<dbReference type="InterPro" id="IPR029055">
    <property type="entry name" value="Ntn_hydrolases_N"/>
</dbReference>
<dbReference type="SUPFAM" id="SSF52402">
    <property type="entry name" value="Adenine nucleotide alpha hydrolases-like"/>
    <property type="match status" value="1"/>
</dbReference>
<dbReference type="RefSeq" id="WP_070660370.1">
    <property type="nucleotide sequence ID" value="NZ_MSKM01000002.1"/>
</dbReference>
<keyword evidence="3" id="KW-0061">Asparagine biosynthesis</keyword>
<name>A0A1Q8W2N5_9ACTO</name>
<evidence type="ECO:0000256" key="1">
    <source>
        <dbReference type="ARBA" id="ARBA00005187"/>
    </source>
</evidence>
<dbReference type="Gene3D" id="3.40.50.620">
    <property type="entry name" value="HUPs"/>
    <property type="match status" value="1"/>
</dbReference>
<dbReference type="PANTHER" id="PTHR43284:SF1">
    <property type="entry name" value="ASPARAGINE SYNTHETASE"/>
    <property type="match status" value="1"/>
</dbReference>
<evidence type="ECO:0000313" key="6">
    <source>
        <dbReference type="EMBL" id="OLO55769.1"/>
    </source>
</evidence>
<dbReference type="GO" id="GO:0004066">
    <property type="term" value="F:asparagine synthase (glutamine-hydrolyzing) activity"/>
    <property type="evidence" value="ECO:0007669"/>
    <property type="project" value="UniProtKB-EC"/>
</dbReference>
<comment type="catalytic activity">
    <reaction evidence="4">
        <text>L-aspartate + L-glutamine + ATP + H2O = L-asparagine + L-glutamate + AMP + diphosphate + H(+)</text>
        <dbReference type="Rhea" id="RHEA:12228"/>
        <dbReference type="ChEBI" id="CHEBI:15377"/>
        <dbReference type="ChEBI" id="CHEBI:15378"/>
        <dbReference type="ChEBI" id="CHEBI:29985"/>
        <dbReference type="ChEBI" id="CHEBI:29991"/>
        <dbReference type="ChEBI" id="CHEBI:30616"/>
        <dbReference type="ChEBI" id="CHEBI:33019"/>
        <dbReference type="ChEBI" id="CHEBI:58048"/>
        <dbReference type="ChEBI" id="CHEBI:58359"/>
        <dbReference type="ChEBI" id="CHEBI:456215"/>
        <dbReference type="EC" id="6.3.5.4"/>
    </reaction>
</comment>
<dbReference type="PANTHER" id="PTHR43284">
    <property type="entry name" value="ASPARAGINE SYNTHETASE (GLUTAMINE-HYDROLYZING)"/>
    <property type="match status" value="1"/>
</dbReference>
<protein>
    <recommendedName>
        <fullName evidence="2">asparagine synthase (glutamine-hydrolyzing)</fullName>
        <ecNumber evidence="2">6.3.5.4</ecNumber>
    </recommendedName>
</protein>
<dbReference type="SUPFAM" id="SSF56235">
    <property type="entry name" value="N-terminal nucleophile aminohydrolases (Ntn hydrolases)"/>
    <property type="match status" value="1"/>
</dbReference>
<accession>A0A1Q8W2N5</accession>
<reference evidence="6 7" key="1">
    <citation type="submission" date="2016-12" db="EMBL/GenBank/DDBJ databases">
        <title>Genomic comparison of strains in the 'Actinomyces naeslundii' group.</title>
        <authorList>
            <person name="Mughal S.R."/>
            <person name="Do T."/>
            <person name="Gilbert S.C."/>
            <person name="Witherden E.A."/>
            <person name="Didelot X."/>
            <person name="Beighton D."/>
        </authorList>
    </citation>
    <scope>NUCLEOTIDE SEQUENCE [LARGE SCALE GENOMIC DNA]</scope>
    <source>
        <strain evidence="6 7">MMRCO6-1</strain>
    </source>
</reference>
<evidence type="ECO:0000313" key="7">
    <source>
        <dbReference type="Proteomes" id="UP000185772"/>
    </source>
</evidence>